<protein>
    <submittedName>
        <fullName evidence="3">Baseplate J family protein</fullName>
    </submittedName>
</protein>
<dbReference type="STRING" id="1188319.OYT1_01599"/>
<evidence type="ECO:0000259" key="1">
    <source>
        <dbReference type="Pfam" id="PF04865"/>
    </source>
</evidence>
<dbReference type="PANTHER" id="PTHR37829:SF3">
    <property type="entry name" value="PROTEIN JAYE-RELATED"/>
    <property type="match status" value="1"/>
</dbReference>
<evidence type="ECO:0000259" key="2">
    <source>
        <dbReference type="Pfam" id="PF26078"/>
    </source>
</evidence>
<organism evidence="3 4">
    <name type="scientific">Ferriphaselus amnicola</name>
    <dbReference type="NCBI Taxonomy" id="1188319"/>
    <lineage>
        <taxon>Bacteria</taxon>
        <taxon>Pseudomonadati</taxon>
        <taxon>Pseudomonadota</taxon>
        <taxon>Betaproteobacteria</taxon>
        <taxon>Nitrosomonadales</taxon>
        <taxon>Gallionellaceae</taxon>
        <taxon>Ferriphaselus</taxon>
    </lineage>
</organism>
<dbReference type="InterPro" id="IPR006949">
    <property type="entry name" value="Barrel_Baseplate_J-like"/>
</dbReference>
<dbReference type="OrthoDB" id="7565172at2"/>
<keyword evidence="4" id="KW-1185">Reference proteome</keyword>
<dbReference type="RefSeq" id="WP_062626764.1">
    <property type="nucleotide sequence ID" value="NZ_AP018738.1"/>
</dbReference>
<feature type="domain" description="Baseplate J-like central" evidence="2">
    <location>
        <begin position="191"/>
        <end position="264"/>
    </location>
</feature>
<proteinExistence type="predicted"/>
<dbReference type="InterPro" id="IPR052399">
    <property type="entry name" value="Phage_Baseplate_Assmbl_Protein"/>
</dbReference>
<accession>A0A2Z6GDT0</accession>
<name>A0A2Z6GDT0_9PROT</name>
<dbReference type="PANTHER" id="PTHR37829">
    <property type="entry name" value="PHAGE-LIKE ELEMENT PBSX PROTEIN XKDT"/>
    <property type="match status" value="1"/>
</dbReference>
<dbReference type="Pfam" id="PF04865">
    <property type="entry name" value="Baseplate_J"/>
    <property type="match status" value="1"/>
</dbReference>
<gene>
    <name evidence="3" type="ORF">OYT1_ch2257</name>
</gene>
<evidence type="ECO:0000313" key="3">
    <source>
        <dbReference type="EMBL" id="BBE51773.1"/>
    </source>
</evidence>
<feature type="domain" description="Baseplate protein J-like barrel" evidence="1">
    <location>
        <begin position="85"/>
        <end position="158"/>
    </location>
</feature>
<dbReference type="KEGG" id="fam:OYT1_ch2257"/>
<evidence type="ECO:0000313" key="4">
    <source>
        <dbReference type="Proteomes" id="UP000033070"/>
    </source>
</evidence>
<reference evidence="3 4" key="1">
    <citation type="submission" date="2018-06" db="EMBL/GenBank/DDBJ databases">
        <title>OYT1 Genome Sequencing.</title>
        <authorList>
            <person name="Kato S."/>
            <person name="Itoh T."/>
            <person name="Ohkuma M."/>
        </authorList>
    </citation>
    <scope>NUCLEOTIDE SEQUENCE [LARGE SCALE GENOMIC DNA]</scope>
    <source>
        <strain evidence="3 4">OYT1</strain>
    </source>
</reference>
<dbReference type="AlphaFoldDB" id="A0A2Z6GDT0"/>
<sequence length="350" mass="36549">MTPYNRPSFTDLLTRIESDLAALPAVLRRSLAATWARVANGEHGHLDWIDAQCSPLTCELERLSDWAALYGVDRLLATAASGAALVTGNVGAQVLAGTLLRGSNGLDYSVQAAVVLGAGGVSVSLRCAVSGAAGNLAAGQVLSLVDPIAGVNSAVTVGALGITGGADDELVDTWRARVADEWRTVTTEGARSGKPKDYRHWAKSAHPSVSGALVQLHTLGIGTVVVRPVCNGLANRLPTQAVLNAVAAYFDPVVPATADWRVVAPTARPVTLTIHLLPAVDTAPNRAAISAALTDLFLSKGGTDTEVVQLLWAEVDTVISLTTNQYTVDESVPIVWAAHEVPVLQPIIWI</sequence>
<dbReference type="Proteomes" id="UP000033070">
    <property type="component" value="Chromosome"/>
</dbReference>
<dbReference type="Pfam" id="PF26078">
    <property type="entry name" value="Baseplate_J_M"/>
    <property type="match status" value="1"/>
</dbReference>
<dbReference type="EMBL" id="AP018738">
    <property type="protein sequence ID" value="BBE51773.1"/>
    <property type="molecule type" value="Genomic_DNA"/>
</dbReference>
<dbReference type="InterPro" id="IPR058531">
    <property type="entry name" value="Baseplate_J_M"/>
</dbReference>